<comment type="caution">
    <text evidence="2">The sequence shown here is derived from an EMBL/GenBank/DDBJ whole genome shotgun (WGS) entry which is preliminary data.</text>
</comment>
<evidence type="ECO:0000313" key="3">
    <source>
        <dbReference type="Proteomes" id="UP000673447"/>
    </source>
</evidence>
<proteinExistence type="predicted"/>
<protein>
    <recommendedName>
        <fullName evidence="4">Secreted protein</fullName>
    </recommendedName>
</protein>
<feature type="chain" id="PRO_5037855340" description="Secreted protein" evidence="1">
    <location>
        <begin position="28"/>
        <end position="149"/>
    </location>
</feature>
<accession>A0A940X0E6</accession>
<evidence type="ECO:0000256" key="1">
    <source>
        <dbReference type="SAM" id="SignalP"/>
    </source>
</evidence>
<feature type="signal peptide" evidence="1">
    <location>
        <begin position="1"/>
        <end position="27"/>
    </location>
</feature>
<reference evidence="2" key="1">
    <citation type="journal article" date="2016" name="Int. J. Syst. Evol. Microbiol.">
        <title>Pseudoxanthomonas helianthi sp. nov., isolated from roots of Jerusalem artichoke (Helianthus tuberosus).</title>
        <authorList>
            <person name="Kittiwongwattana C."/>
            <person name="Thawai C."/>
        </authorList>
    </citation>
    <scope>NUCLEOTIDE SEQUENCE</scope>
    <source>
        <strain evidence="2">110414</strain>
    </source>
</reference>
<dbReference type="EMBL" id="JAGKTC010000001">
    <property type="protein sequence ID" value="MBP3983412.1"/>
    <property type="molecule type" value="Genomic_DNA"/>
</dbReference>
<organism evidence="2 3">
    <name type="scientific">Pseudoxanthomonas helianthi</name>
    <dbReference type="NCBI Taxonomy" id="1453541"/>
    <lineage>
        <taxon>Bacteria</taxon>
        <taxon>Pseudomonadati</taxon>
        <taxon>Pseudomonadota</taxon>
        <taxon>Gammaproteobacteria</taxon>
        <taxon>Lysobacterales</taxon>
        <taxon>Lysobacteraceae</taxon>
        <taxon>Pseudoxanthomonas</taxon>
    </lineage>
</organism>
<sequence>MKSPSKSRYVLAALVGSLGLALGSATAAEKDLECKLDYTLDGWSLVYEEATGSGTVHCGKESLPVSIKARAIGATVGKWKVDKGRGRFTDVHAIDEVLGKYVKAEADVGVVKSGSAQLLTKGTVSLALAGTGEGVTIGVDVGQFELSPR</sequence>
<gene>
    <name evidence="2" type="ORF">J5837_03160</name>
</gene>
<dbReference type="RefSeq" id="WP_210535265.1">
    <property type="nucleotide sequence ID" value="NZ_JAGKTC010000001.1"/>
</dbReference>
<name>A0A940X0E6_9GAMM</name>
<keyword evidence="3" id="KW-1185">Reference proteome</keyword>
<evidence type="ECO:0000313" key="2">
    <source>
        <dbReference type="EMBL" id="MBP3983412.1"/>
    </source>
</evidence>
<evidence type="ECO:0008006" key="4">
    <source>
        <dbReference type="Google" id="ProtNLM"/>
    </source>
</evidence>
<keyword evidence="1" id="KW-0732">Signal</keyword>
<dbReference type="Proteomes" id="UP000673447">
    <property type="component" value="Unassembled WGS sequence"/>
</dbReference>
<dbReference type="AlphaFoldDB" id="A0A940X0E6"/>
<reference evidence="2" key="2">
    <citation type="submission" date="2021-03" db="EMBL/GenBank/DDBJ databases">
        <authorList>
            <person name="Cao W."/>
        </authorList>
    </citation>
    <scope>NUCLEOTIDE SEQUENCE</scope>
    <source>
        <strain evidence="2">110414</strain>
    </source>
</reference>